<dbReference type="VEuPathDB" id="PiroplasmaDB:TpMuguga_04g00869"/>
<name>Q4N180_THEPA</name>
<dbReference type="GO" id="GO:0030915">
    <property type="term" value="C:Smc5-Smc6 complex"/>
    <property type="evidence" value="ECO:0007669"/>
    <property type="project" value="InterPro"/>
</dbReference>
<dbReference type="PANTHER" id="PTHR20973">
    <property type="entry name" value="NON-SMC ELEMENT 1-RELATED"/>
    <property type="match status" value="1"/>
</dbReference>
<dbReference type="GeneID" id="3501274"/>
<evidence type="ECO:0000256" key="2">
    <source>
        <dbReference type="ARBA" id="ARBA00022833"/>
    </source>
</evidence>
<dbReference type="PANTHER" id="PTHR20973:SF0">
    <property type="entry name" value="NON-STRUCTURAL MAINTENANCE OF CHROMOSOMES ELEMENT 1 HOMOLOG"/>
    <property type="match status" value="1"/>
</dbReference>
<keyword evidence="1" id="KW-0479">Metal-binding</keyword>
<reference evidence="4 5" key="1">
    <citation type="journal article" date="2005" name="Science">
        <title>Genome sequence of Theileria parva, a bovine pathogen that transforms lymphocytes.</title>
        <authorList>
            <person name="Gardner M.J."/>
            <person name="Bishop R."/>
            <person name="Shah T."/>
            <person name="de Villiers E.P."/>
            <person name="Carlton J.M."/>
            <person name="Hall N."/>
            <person name="Ren Q."/>
            <person name="Paulsen I.T."/>
            <person name="Pain A."/>
            <person name="Berriman M."/>
            <person name="Wilson R.J.M."/>
            <person name="Sato S."/>
            <person name="Ralph S.A."/>
            <person name="Mann D.J."/>
            <person name="Xiong Z."/>
            <person name="Shallom S.J."/>
            <person name="Weidman J."/>
            <person name="Jiang L."/>
            <person name="Lynn J."/>
            <person name="Weaver B."/>
            <person name="Shoaibi A."/>
            <person name="Domingo A.R."/>
            <person name="Wasawo D."/>
            <person name="Crabtree J."/>
            <person name="Wortman J.R."/>
            <person name="Haas B."/>
            <person name="Angiuoli S.V."/>
            <person name="Creasy T.H."/>
            <person name="Lu C."/>
            <person name="Suh B."/>
            <person name="Silva J.C."/>
            <person name="Utterback T.R."/>
            <person name="Feldblyum T.V."/>
            <person name="Pertea M."/>
            <person name="Allen J."/>
            <person name="Nierman W.C."/>
            <person name="Taracha E.L.N."/>
            <person name="Salzberg S.L."/>
            <person name="White O.R."/>
            <person name="Fitzhugh H.A."/>
            <person name="Morzaria S."/>
            <person name="Venter J.C."/>
            <person name="Fraser C.M."/>
            <person name="Nene V."/>
        </authorList>
    </citation>
    <scope>NUCLEOTIDE SEQUENCE [LARGE SCALE GENOMIC DNA]</scope>
    <source>
        <strain evidence="4 5">Muguga</strain>
    </source>
</reference>
<dbReference type="GO" id="GO:0000724">
    <property type="term" value="P:double-strand break repair via homologous recombination"/>
    <property type="evidence" value="ECO:0007669"/>
    <property type="project" value="TreeGrafter"/>
</dbReference>
<dbReference type="InterPro" id="IPR046349">
    <property type="entry name" value="C1-like_sf"/>
</dbReference>
<dbReference type="GO" id="GO:0046872">
    <property type="term" value="F:metal ion binding"/>
    <property type="evidence" value="ECO:0007669"/>
    <property type="project" value="UniProtKB-KW"/>
</dbReference>
<dbReference type="InterPro" id="IPR002219">
    <property type="entry name" value="PKC_DAG/PE"/>
</dbReference>
<dbReference type="PROSITE" id="PS50081">
    <property type="entry name" value="ZF_DAG_PE_2"/>
    <property type="match status" value="1"/>
</dbReference>
<accession>Q4N180</accession>
<dbReference type="FunCoup" id="Q4N180">
    <property type="interactions" value="41"/>
</dbReference>
<dbReference type="OMA" id="YHIHCFN"/>
<evidence type="ECO:0000259" key="3">
    <source>
        <dbReference type="PROSITE" id="PS50081"/>
    </source>
</evidence>
<dbReference type="KEGG" id="tpv:TP04_0869"/>
<feature type="domain" description="Phorbol-ester/DAG-type" evidence="3">
    <location>
        <begin position="220"/>
        <end position="277"/>
    </location>
</feature>
<dbReference type="SMR" id="Q4N180"/>
<dbReference type="GO" id="GO:0005634">
    <property type="term" value="C:nucleus"/>
    <property type="evidence" value="ECO:0007669"/>
    <property type="project" value="TreeGrafter"/>
</dbReference>
<keyword evidence="2" id="KW-0862">Zinc</keyword>
<gene>
    <name evidence="4" type="ordered locus">TP04_0869</name>
</gene>
<protein>
    <recommendedName>
        <fullName evidence="3">Phorbol-ester/DAG-type domain-containing protein</fullName>
    </recommendedName>
</protein>
<comment type="caution">
    <text evidence="4">The sequence shown here is derived from an EMBL/GenBank/DDBJ whole genome shotgun (WGS) entry which is preliminary data.</text>
</comment>
<evidence type="ECO:0000313" key="4">
    <source>
        <dbReference type="EMBL" id="EAN32223.1"/>
    </source>
</evidence>
<dbReference type="eggNOG" id="ENOG502TNA2">
    <property type="taxonomic scope" value="Eukaryota"/>
</dbReference>
<dbReference type="GO" id="GO:0004842">
    <property type="term" value="F:ubiquitin-protein transferase activity"/>
    <property type="evidence" value="ECO:0007669"/>
    <property type="project" value="TreeGrafter"/>
</dbReference>
<dbReference type="InterPro" id="IPR011513">
    <property type="entry name" value="Nse1"/>
</dbReference>
<keyword evidence="5" id="KW-1185">Reference proteome</keyword>
<dbReference type="RefSeq" id="XP_764506.1">
    <property type="nucleotide sequence ID" value="XM_759413.1"/>
</dbReference>
<dbReference type="InParanoid" id="Q4N180"/>
<dbReference type="SUPFAM" id="SSF57889">
    <property type="entry name" value="Cysteine-rich domain"/>
    <property type="match status" value="1"/>
</dbReference>
<dbReference type="EMBL" id="AAGK01000004">
    <property type="protein sequence ID" value="EAN32223.1"/>
    <property type="molecule type" value="Genomic_DNA"/>
</dbReference>
<evidence type="ECO:0000313" key="5">
    <source>
        <dbReference type="Proteomes" id="UP000001949"/>
    </source>
</evidence>
<dbReference type="STRING" id="5875.Q4N180"/>
<dbReference type="Proteomes" id="UP000001949">
    <property type="component" value="Unassembled WGS sequence"/>
</dbReference>
<dbReference type="AlphaFoldDB" id="Q4N180"/>
<proteinExistence type="predicted"/>
<organism evidence="4 5">
    <name type="scientific">Theileria parva</name>
    <name type="common">East coast fever infection agent</name>
    <dbReference type="NCBI Taxonomy" id="5875"/>
    <lineage>
        <taxon>Eukaryota</taxon>
        <taxon>Sar</taxon>
        <taxon>Alveolata</taxon>
        <taxon>Apicomplexa</taxon>
        <taxon>Aconoidasida</taxon>
        <taxon>Piroplasmida</taxon>
        <taxon>Theileriidae</taxon>
        <taxon>Theileria</taxon>
    </lineage>
</organism>
<evidence type="ECO:0000256" key="1">
    <source>
        <dbReference type="ARBA" id="ARBA00022723"/>
    </source>
</evidence>
<sequence>MSTNVAVSLFLQRLLHEKYMEDSDVDSLIQGVIRGTGLSFSSKSAFIEHTNNLLSDIGFMLVRVNVAGKKYYSLKDLDSSNLTLDIPYRTDISENPTQDDPMDVDFMTPVRKLGVEFNMSPDSSQNMTSSVYKYPSLLKINQSKFTHSELMIFIDSINSIISTGKPLPIKRQESQDSWSSICSKRLIVEEPAQLNLIQRFERRKWLQYYEDETSIAPGVRFYFDLSSFFDLNDANKCESCSSIIIFNEFFCQECRNTFHEQCASVNSSGFITDQTKCFSCSVT</sequence>